<proteinExistence type="predicted"/>
<reference evidence="3" key="2">
    <citation type="submission" date="2015-01" db="EMBL/GenBank/DDBJ databases">
        <title>Evolutionary Origins and Diversification of the Mycorrhizal Mutualists.</title>
        <authorList>
            <consortium name="DOE Joint Genome Institute"/>
            <consortium name="Mycorrhizal Genomics Consortium"/>
            <person name="Kohler A."/>
            <person name="Kuo A."/>
            <person name="Nagy L.G."/>
            <person name="Floudas D."/>
            <person name="Copeland A."/>
            <person name="Barry K.W."/>
            <person name="Cichocki N."/>
            <person name="Veneault-Fourrey C."/>
            <person name="LaButti K."/>
            <person name="Lindquist E.A."/>
            <person name="Lipzen A."/>
            <person name="Lundell T."/>
            <person name="Morin E."/>
            <person name="Murat C."/>
            <person name="Riley R."/>
            <person name="Ohm R."/>
            <person name="Sun H."/>
            <person name="Tunlid A."/>
            <person name="Henrissat B."/>
            <person name="Grigoriev I.V."/>
            <person name="Hibbett D.S."/>
            <person name="Martin F."/>
        </authorList>
    </citation>
    <scope>NUCLEOTIDE SEQUENCE [LARGE SCALE GENOMIC DNA]</scope>
    <source>
        <strain evidence="3">LaAM-08-1</strain>
    </source>
</reference>
<reference evidence="2 3" key="1">
    <citation type="submission" date="2014-04" db="EMBL/GenBank/DDBJ databases">
        <authorList>
            <consortium name="DOE Joint Genome Institute"/>
            <person name="Kuo A."/>
            <person name="Kohler A."/>
            <person name="Nagy L.G."/>
            <person name="Floudas D."/>
            <person name="Copeland A."/>
            <person name="Barry K.W."/>
            <person name="Cichocki N."/>
            <person name="Veneault-Fourrey C."/>
            <person name="LaButti K."/>
            <person name="Lindquist E.A."/>
            <person name="Lipzen A."/>
            <person name="Lundell T."/>
            <person name="Morin E."/>
            <person name="Murat C."/>
            <person name="Sun H."/>
            <person name="Tunlid A."/>
            <person name="Henrissat B."/>
            <person name="Grigoriev I.V."/>
            <person name="Hibbett D.S."/>
            <person name="Martin F."/>
            <person name="Nordberg H.P."/>
            <person name="Cantor M.N."/>
            <person name="Hua S.X."/>
        </authorList>
    </citation>
    <scope>NUCLEOTIDE SEQUENCE [LARGE SCALE GENOMIC DNA]</scope>
    <source>
        <strain evidence="2 3">LaAM-08-1</strain>
    </source>
</reference>
<dbReference type="HOGENOM" id="CLU_1053970_0_0_1"/>
<protein>
    <submittedName>
        <fullName evidence="2">Uncharacterized protein</fullName>
    </submittedName>
</protein>
<organism evidence="2 3">
    <name type="scientific">Laccaria amethystina LaAM-08-1</name>
    <dbReference type="NCBI Taxonomy" id="1095629"/>
    <lineage>
        <taxon>Eukaryota</taxon>
        <taxon>Fungi</taxon>
        <taxon>Dikarya</taxon>
        <taxon>Basidiomycota</taxon>
        <taxon>Agaricomycotina</taxon>
        <taxon>Agaricomycetes</taxon>
        <taxon>Agaricomycetidae</taxon>
        <taxon>Agaricales</taxon>
        <taxon>Agaricineae</taxon>
        <taxon>Hydnangiaceae</taxon>
        <taxon>Laccaria</taxon>
    </lineage>
</organism>
<feature type="compositionally biased region" description="Polar residues" evidence="1">
    <location>
        <begin position="102"/>
        <end position="127"/>
    </location>
</feature>
<evidence type="ECO:0000313" key="2">
    <source>
        <dbReference type="EMBL" id="KIK03088.1"/>
    </source>
</evidence>
<name>A0A0C9Y4T0_9AGAR</name>
<evidence type="ECO:0000256" key="1">
    <source>
        <dbReference type="SAM" id="MobiDB-lite"/>
    </source>
</evidence>
<feature type="region of interest" description="Disordered" evidence="1">
    <location>
        <begin position="221"/>
        <end position="264"/>
    </location>
</feature>
<gene>
    <name evidence="2" type="ORF">K443DRAFT_5671</name>
</gene>
<dbReference type="EMBL" id="KN838584">
    <property type="protein sequence ID" value="KIK03088.1"/>
    <property type="molecule type" value="Genomic_DNA"/>
</dbReference>
<dbReference type="AlphaFoldDB" id="A0A0C9Y4T0"/>
<evidence type="ECO:0000313" key="3">
    <source>
        <dbReference type="Proteomes" id="UP000054477"/>
    </source>
</evidence>
<feature type="region of interest" description="Disordered" evidence="1">
    <location>
        <begin position="177"/>
        <end position="204"/>
    </location>
</feature>
<dbReference type="OrthoDB" id="2013972at2759"/>
<dbReference type="Proteomes" id="UP000054477">
    <property type="component" value="Unassembled WGS sequence"/>
</dbReference>
<feature type="compositionally biased region" description="Basic and acidic residues" evidence="1">
    <location>
        <begin position="177"/>
        <end position="203"/>
    </location>
</feature>
<feature type="region of interest" description="Disordered" evidence="1">
    <location>
        <begin position="87"/>
        <end position="127"/>
    </location>
</feature>
<keyword evidence="3" id="KW-1185">Reference proteome</keyword>
<sequence length="264" mass="29485">MTIANVRRRPCLTWGAAQDAGCSMLLACGSSIITGLDLVDVTLPEVATTETIHFCRGKLSIFFPYGSPPTKGESRDSLDLDLKAGGFDEADDTSDNNEWADANSTFMSDRGSYHSSSNDTQTSPPQVNTERMLGEKYGIHPRPSEFILDLLEDIFGTGCTKKMNGYDLKIAPFDPSVDEKQRRESKRFEQAKQKERHASDGRQVDGTVLRASLRRLRGYARIPKRDSLRRKKGANLSKPGTLKPIDQVLEPMTGTTKEKRQRRR</sequence>
<accession>A0A0C9Y4T0</accession>